<evidence type="ECO:0000313" key="12">
    <source>
        <dbReference type="Proteomes" id="UP000035661"/>
    </source>
</evidence>
<feature type="transmembrane region" description="Helical" evidence="9">
    <location>
        <begin position="990"/>
        <end position="1012"/>
    </location>
</feature>
<dbReference type="AlphaFoldDB" id="A0A0H3XHD7"/>
<accession>A0A0H3XHD7</accession>
<dbReference type="NCBIfam" id="NF037998">
    <property type="entry name" value="RND_1"/>
    <property type="match status" value="2"/>
</dbReference>
<keyword evidence="8 9" id="KW-0472">Membrane</keyword>
<feature type="transmembrane region" description="Helical" evidence="9">
    <location>
        <begin position="797"/>
        <end position="822"/>
    </location>
</feature>
<dbReference type="Pfam" id="PF02355">
    <property type="entry name" value="SecD_SecF_C"/>
    <property type="match status" value="2"/>
</dbReference>
<gene>
    <name evidence="11" type="primary">secDF</name>
    <name evidence="11" type="ORF">SERIO_v1c05080</name>
</gene>
<sequence length="1044" mass="117084">MKEKQQVKTIKKPVNRKVLTKLIVRIFVLLILTCAMIVGAVFSGEIFSYSYKLGIAYSGGYQVQINVFDTTVENPDGTPNGDNKKGLDLLRNKLDPLNNSNLYLQTLGHNGLELIAGKDLFKSYADLKTDIQRLGAIYLMKGDGTDLLVSDKERTPLSDVISGAEAGIDKTRHPIINLNIKDQAKWDAIIKSLTPSQGSPEPLYIWTDIGQFIDELRHDTDNIQAIATNFNVNILPNLSGTDNINVRSIFDVSYKDAGQGGIIVYRNLLDLATSGMSHPELVKVMQEDSFRFTTVSLDKLVIDPNDKKAIKNQYIDPLRKYLTGIINYTPQLKDKYKKYIINYNAINKGTTPGLNSNQIATSTDTEARTISNLVNGGLSGLKFVVRGHTTIPPVVSRNILNVSMIVLGIIAAAICVYLLIYYRLFGFVAILTLAFTIILTLYFSSLLGVQISPESIAAVIIAFGIALEGNLLLFSRYKRERYQNGLPYEPAMKIANKQTVAVFVDALVVLLVLGLSLFWAGTNNIKSFATILLVALIISLVMVFAVARIMYWIIIKLRWQEKVTWLDIPRFSLLTYFQQKKHPHQVVNGEAQLLSDRFFALPTTDANEAAPNVPDQSKKPHKLRFKPKFSLYNITKYSPIVGIILIIIALIIGFAGKANIDSTIKPGTNITVASDIWRHRDDATAEIQEMTQELKHLQATRGYNFSFNLYVIKADDMSMGQQLLVISTNISGSNFARELLSSIAGYYGLTPEDPVFNLEKTSPVMETYILKTAGISLAIGIACIFVYTLFRLDWAQFIGILCAAVFTLAVSVSIVVIAHILLTFEMSIAFIAIFGFAWAMGAIVMARAKQNKKLVNIKEYETFFTYMSEHRAQVRRLRRAKKVYMQEEIKKLMIANPNLKQKEVKKEFAEHLKTQWKIAKDLAAKNKKEIKLINKEFRKYNYTHNFLQKIANLTIKQMLRHCLTLGAIFAIILIILAAFSGSVFGFNITVFIGLAIGMFSVLFLAIPIWVALEKYRALNKIRVKNYLDSQRVEIDEQIVAGVND</sequence>
<feature type="transmembrane region" description="Helical" evidence="9">
    <location>
        <begin position="399"/>
        <end position="420"/>
    </location>
</feature>
<feature type="transmembrane region" description="Helical" evidence="9">
    <location>
        <begin position="427"/>
        <end position="449"/>
    </location>
</feature>
<dbReference type="SUPFAM" id="SSF82866">
    <property type="entry name" value="Multidrug efflux transporter AcrB transmembrane domain"/>
    <property type="match status" value="2"/>
</dbReference>
<keyword evidence="4 9" id="KW-0812">Transmembrane</keyword>
<name>A0A0H3XHD7_9MOLU</name>
<evidence type="ECO:0000256" key="7">
    <source>
        <dbReference type="ARBA" id="ARBA00023010"/>
    </source>
</evidence>
<protein>
    <submittedName>
        <fullName evidence="11">Preprotein translocase subunit SecD</fullName>
    </submittedName>
</protein>
<dbReference type="GO" id="GO:0015031">
    <property type="term" value="P:protein transport"/>
    <property type="evidence" value="ECO:0007669"/>
    <property type="project" value="UniProtKB-KW"/>
</dbReference>
<proteinExistence type="predicted"/>
<reference evidence="12" key="2">
    <citation type="submission" date="2015-06" db="EMBL/GenBank/DDBJ databases">
        <title>Complete genome sequence of Spiroplasma eriocheiris TDA-040725-5 (DSM 21848).</title>
        <authorList>
            <person name="Lo W.-S."/>
            <person name="Kuo C.-H."/>
        </authorList>
    </citation>
    <scope>NUCLEOTIDE SEQUENCE [LARGE SCALE GENOMIC DNA]</scope>
    <source>
        <strain evidence="12">TDA-040725-5</strain>
    </source>
</reference>
<dbReference type="STRING" id="315358.SERIO_v1c05080"/>
<evidence type="ECO:0000259" key="10">
    <source>
        <dbReference type="Pfam" id="PF02355"/>
    </source>
</evidence>
<keyword evidence="6 9" id="KW-1133">Transmembrane helix</keyword>
<dbReference type="InterPro" id="IPR048634">
    <property type="entry name" value="SecD_SecF_C"/>
</dbReference>
<evidence type="ECO:0000256" key="4">
    <source>
        <dbReference type="ARBA" id="ARBA00022692"/>
    </source>
</evidence>
<evidence type="ECO:0000256" key="1">
    <source>
        <dbReference type="ARBA" id="ARBA00004651"/>
    </source>
</evidence>
<dbReference type="PATRIC" id="fig|743698.3.peg.507"/>
<evidence type="ECO:0000256" key="3">
    <source>
        <dbReference type="ARBA" id="ARBA00022475"/>
    </source>
</evidence>
<feature type="transmembrane region" description="Helical" evidence="9">
    <location>
        <begin position="768"/>
        <end position="790"/>
    </location>
</feature>
<feature type="transmembrane region" description="Helical" evidence="9">
    <location>
        <begin position="455"/>
        <end position="474"/>
    </location>
</feature>
<dbReference type="RefSeq" id="WP_236682175.1">
    <property type="nucleotide sequence ID" value="NZ_CP011856.1"/>
</dbReference>
<dbReference type="Proteomes" id="UP000035661">
    <property type="component" value="Chromosome"/>
</dbReference>
<keyword evidence="3" id="KW-1003">Cell membrane</keyword>
<dbReference type="InterPro" id="IPR022813">
    <property type="entry name" value="SecD/SecF_arch_bac"/>
</dbReference>
<dbReference type="EMBL" id="CP011856">
    <property type="protein sequence ID" value="AKM54083.1"/>
    <property type="molecule type" value="Genomic_DNA"/>
</dbReference>
<keyword evidence="12" id="KW-1185">Reference proteome</keyword>
<evidence type="ECO:0000256" key="5">
    <source>
        <dbReference type="ARBA" id="ARBA00022927"/>
    </source>
</evidence>
<feature type="transmembrane region" description="Helical" evidence="9">
    <location>
        <begin position="500"/>
        <end position="521"/>
    </location>
</feature>
<feature type="domain" description="Protein export membrane protein SecD/SecF C-terminal" evidence="10">
    <location>
        <begin position="942"/>
        <end position="1013"/>
    </location>
</feature>
<feature type="transmembrane region" description="Helical" evidence="9">
    <location>
        <begin position="527"/>
        <end position="554"/>
    </location>
</feature>
<evidence type="ECO:0000313" key="11">
    <source>
        <dbReference type="EMBL" id="AKM54083.1"/>
    </source>
</evidence>
<keyword evidence="5" id="KW-0653">Protein transport</keyword>
<dbReference type="PANTHER" id="PTHR30081">
    <property type="entry name" value="PROTEIN-EXPORT MEMBRANE PROTEIN SEC"/>
    <property type="match status" value="1"/>
</dbReference>
<keyword evidence="2" id="KW-0813">Transport</keyword>
<dbReference type="KEGG" id="seri:SERIO_v1c05080"/>
<reference evidence="11 12" key="1">
    <citation type="journal article" date="2015" name="Genome Biol. Evol.">
        <title>Found and Lost: The Fates of Horizontally Acquired Genes in Arthropod-Symbiotic Spiroplasma.</title>
        <authorList>
            <person name="Lo W.S."/>
            <person name="Gasparich G.E."/>
            <person name="Kuo C.H."/>
        </authorList>
    </citation>
    <scope>NUCLEOTIDE SEQUENCE [LARGE SCALE GENOMIC DNA]</scope>
    <source>
        <strain evidence="12">TDA-040725-5</strain>
    </source>
</reference>
<dbReference type="GO" id="GO:0005886">
    <property type="term" value="C:plasma membrane"/>
    <property type="evidence" value="ECO:0007669"/>
    <property type="project" value="UniProtKB-SubCell"/>
</dbReference>
<feature type="transmembrane region" description="Helical" evidence="9">
    <location>
        <begin position="634"/>
        <end position="656"/>
    </location>
</feature>
<keyword evidence="7" id="KW-0811">Translocation</keyword>
<feature type="domain" description="Protein export membrane protein SecD/SecF C-terminal" evidence="10">
    <location>
        <begin position="386"/>
        <end position="546"/>
    </location>
</feature>
<evidence type="ECO:0000256" key="2">
    <source>
        <dbReference type="ARBA" id="ARBA00022448"/>
    </source>
</evidence>
<feature type="transmembrane region" description="Helical" evidence="9">
    <location>
        <begin position="828"/>
        <end position="848"/>
    </location>
</feature>
<organism evidence="11 12">
    <name type="scientific">Spiroplasma eriocheiris</name>
    <dbReference type="NCBI Taxonomy" id="315358"/>
    <lineage>
        <taxon>Bacteria</taxon>
        <taxon>Bacillati</taxon>
        <taxon>Mycoplasmatota</taxon>
        <taxon>Mollicutes</taxon>
        <taxon>Entomoplasmatales</taxon>
        <taxon>Spiroplasmataceae</taxon>
        <taxon>Spiroplasma</taxon>
    </lineage>
</organism>
<evidence type="ECO:0000256" key="9">
    <source>
        <dbReference type="SAM" id="Phobius"/>
    </source>
</evidence>
<feature type="transmembrane region" description="Helical" evidence="9">
    <location>
        <begin position="962"/>
        <end position="984"/>
    </location>
</feature>
<evidence type="ECO:0000256" key="8">
    <source>
        <dbReference type="ARBA" id="ARBA00023136"/>
    </source>
</evidence>
<feature type="transmembrane region" description="Helical" evidence="9">
    <location>
        <begin position="22"/>
        <end position="42"/>
    </location>
</feature>
<comment type="subcellular location">
    <subcellularLocation>
        <location evidence="1">Cell membrane</location>
        <topology evidence="1">Multi-pass membrane protein</topology>
    </subcellularLocation>
</comment>
<evidence type="ECO:0000256" key="6">
    <source>
        <dbReference type="ARBA" id="ARBA00022989"/>
    </source>
</evidence>
<dbReference type="Gene3D" id="1.20.1640.10">
    <property type="entry name" value="Multidrug efflux transporter AcrB transmembrane domain"/>
    <property type="match status" value="2"/>
</dbReference>